<organism evidence="14 15">
    <name type="scientific">[Clostridium] leptum</name>
    <dbReference type="NCBI Taxonomy" id="1535"/>
    <lineage>
        <taxon>Bacteria</taxon>
        <taxon>Bacillati</taxon>
        <taxon>Bacillota</taxon>
        <taxon>Clostridia</taxon>
        <taxon>Eubacteriales</taxon>
        <taxon>Oscillospiraceae</taxon>
        <taxon>Oscillospiraceae incertae sedis</taxon>
    </lineage>
</organism>
<dbReference type="PANTHER" id="PTHR42938:SF47">
    <property type="entry name" value="HYDROXYPYRUVATE REDUCTASE"/>
    <property type="match status" value="1"/>
</dbReference>
<dbReference type="PANTHER" id="PTHR42938">
    <property type="entry name" value="FORMATE DEHYDROGENASE 1"/>
    <property type="match status" value="1"/>
</dbReference>
<dbReference type="Proteomes" id="UP000284751">
    <property type="component" value="Unassembled WGS sequence"/>
</dbReference>
<dbReference type="AlphaFoldDB" id="A0A412B0V8"/>
<evidence type="ECO:0000256" key="11">
    <source>
        <dbReference type="ARBA" id="ARBA00048731"/>
    </source>
</evidence>
<evidence type="ECO:0000256" key="9">
    <source>
        <dbReference type="ARBA" id="ARBA00030455"/>
    </source>
</evidence>
<evidence type="ECO:0000256" key="5">
    <source>
        <dbReference type="ARBA" id="ARBA00013143"/>
    </source>
</evidence>
<comment type="pathway">
    <text evidence="2">Amino-acid biosynthesis; L-serine biosynthesis; L-serine from 3-phospho-D-glycerate: step 1/3.</text>
</comment>
<evidence type="ECO:0000256" key="1">
    <source>
        <dbReference type="ARBA" id="ARBA00003800"/>
    </source>
</evidence>
<dbReference type="CDD" id="cd12174">
    <property type="entry name" value="PGDH_like_3"/>
    <property type="match status" value="1"/>
</dbReference>
<dbReference type="EC" id="1.1.1.399" evidence="4"/>
<comment type="similarity">
    <text evidence="3 12">Belongs to the D-isomer specific 2-hydroxyacid dehydrogenase family.</text>
</comment>
<dbReference type="UniPathway" id="UPA00135">
    <property type="reaction ID" value="UER00196"/>
</dbReference>
<evidence type="ECO:0000256" key="6">
    <source>
        <dbReference type="ARBA" id="ARBA00021582"/>
    </source>
</evidence>
<reference evidence="14 15" key="1">
    <citation type="submission" date="2018-08" db="EMBL/GenBank/DDBJ databases">
        <title>A genome reference for cultivated species of the human gut microbiota.</title>
        <authorList>
            <person name="Zou Y."/>
            <person name="Xue W."/>
            <person name="Luo G."/>
        </authorList>
    </citation>
    <scope>NUCLEOTIDE SEQUENCE [LARGE SCALE GENOMIC DNA]</scope>
    <source>
        <strain evidence="14 15">AF28-26</strain>
    </source>
</reference>
<accession>A0A412B0V8</accession>
<dbReference type="SUPFAM" id="SSF51735">
    <property type="entry name" value="NAD(P)-binding Rossmann-fold domains"/>
    <property type="match status" value="1"/>
</dbReference>
<evidence type="ECO:0000256" key="12">
    <source>
        <dbReference type="RuleBase" id="RU003719"/>
    </source>
</evidence>
<evidence type="ECO:0000313" key="14">
    <source>
        <dbReference type="EMBL" id="RGQ44281.1"/>
    </source>
</evidence>
<gene>
    <name evidence="14" type="ORF">DWY99_01180</name>
</gene>
<dbReference type="Gene3D" id="3.40.50.720">
    <property type="entry name" value="NAD(P)-binding Rossmann-like Domain"/>
    <property type="match status" value="2"/>
</dbReference>
<dbReference type="InterPro" id="IPR029752">
    <property type="entry name" value="D-isomer_DH_CS1"/>
</dbReference>
<comment type="catalytic activity">
    <reaction evidence="11">
        <text>(2R)-3-phosphoglycerate + NAD(+) = 3-phosphooxypyruvate + NADH + H(+)</text>
        <dbReference type="Rhea" id="RHEA:12641"/>
        <dbReference type="ChEBI" id="CHEBI:15378"/>
        <dbReference type="ChEBI" id="CHEBI:18110"/>
        <dbReference type="ChEBI" id="CHEBI:57540"/>
        <dbReference type="ChEBI" id="CHEBI:57945"/>
        <dbReference type="ChEBI" id="CHEBI:58272"/>
        <dbReference type="EC" id="1.1.1.95"/>
    </reaction>
</comment>
<evidence type="ECO:0000256" key="8">
    <source>
        <dbReference type="ARBA" id="ARBA00023027"/>
    </source>
</evidence>
<name>A0A412B0V8_9FIRM</name>
<dbReference type="InterPro" id="IPR006140">
    <property type="entry name" value="D-isomer_DH_NAD-bd"/>
</dbReference>
<dbReference type="SUPFAM" id="SSF55021">
    <property type="entry name" value="ACT-like"/>
    <property type="match status" value="1"/>
</dbReference>
<dbReference type="Gene3D" id="3.30.70.260">
    <property type="match status" value="1"/>
</dbReference>
<proteinExistence type="inferred from homology"/>
<dbReference type="InterPro" id="IPR029753">
    <property type="entry name" value="D-isomer_DH_CS"/>
</dbReference>
<keyword evidence="7 12" id="KW-0560">Oxidoreductase</keyword>
<dbReference type="PROSITE" id="PS00671">
    <property type="entry name" value="D_2_HYDROXYACID_DH_3"/>
    <property type="match status" value="1"/>
</dbReference>
<evidence type="ECO:0000313" key="15">
    <source>
        <dbReference type="Proteomes" id="UP000284751"/>
    </source>
</evidence>
<comment type="catalytic activity">
    <reaction evidence="10">
        <text>(R)-2-hydroxyglutarate + NAD(+) = 2-oxoglutarate + NADH + H(+)</text>
        <dbReference type="Rhea" id="RHEA:49612"/>
        <dbReference type="ChEBI" id="CHEBI:15378"/>
        <dbReference type="ChEBI" id="CHEBI:15801"/>
        <dbReference type="ChEBI" id="CHEBI:16810"/>
        <dbReference type="ChEBI" id="CHEBI:57540"/>
        <dbReference type="ChEBI" id="CHEBI:57945"/>
        <dbReference type="EC" id="1.1.1.399"/>
    </reaction>
</comment>
<keyword evidence="8" id="KW-0520">NAD</keyword>
<evidence type="ECO:0000259" key="13">
    <source>
        <dbReference type="PROSITE" id="PS51671"/>
    </source>
</evidence>
<evidence type="ECO:0000256" key="3">
    <source>
        <dbReference type="ARBA" id="ARBA00005854"/>
    </source>
</evidence>
<dbReference type="EC" id="1.1.1.95" evidence="5"/>
<dbReference type="InterPro" id="IPR045865">
    <property type="entry name" value="ACT-like_dom_sf"/>
</dbReference>
<dbReference type="GO" id="GO:0004617">
    <property type="term" value="F:phosphoglycerate dehydrogenase activity"/>
    <property type="evidence" value="ECO:0007669"/>
    <property type="project" value="UniProtKB-EC"/>
</dbReference>
<dbReference type="PROSITE" id="PS51671">
    <property type="entry name" value="ACT"/>
    <property type="match status" value="1"/>
</dbReference>
<feature type="domain" description="ACT" evidence="13">
    <location>
        <begin position="319"/>
        <end position="389"/>
    </location>
</feature>
<dbReference type="PROSITE" id="PS00065">
    <property type="entry name" value="D_2_HYDROXYACID_DH_1"/>
    <property type="match status" value="1"/>
</dbReference>
<sequence length="389" mass="41240">MYDILTLNKISKTGLERFTDEYQYGDAVENPQGIMVRSASMHEMEMPQSLLAIARAGAGVNNIPVDQCTEKGIVVFNTPGANANAVKELVLAGLLISSRKVTQGMAWAQGLKGQGDAVGKAVEKGKSAFVGPEIKGKKLGVIGLGAIGILVANAARSLGMEVHGYDPYISVDSAWGLSRAVKHSLTLDDIFETCDYITVHVPQTPDTKNMINKDSIAKMKDGVRILNFARGGLVNSADVVAAIEAGKVAAYVTDFPSDDLLGVDGVIAIPHLGASTPESEDNCARMAADELMAYLSDGNIINSVNFPALSSPRVAGCSRVCVFHKNIPSMLSQVTKLLSDKGVNIENMQSKSRKDVAYTVLDCAGQVGQDALESLVDSEGIIRIRVISA</sequence>
<dbReference type="SUPFAM" id="SSF52283">
    <property type="entry name" value="Formate/glycerate dehydrogenase catalytic domain-like"/>
    <property type="match status" value="1"/>
</dbReference>
<comment type="function">
    <text evidence="1">Catalyzes the reversible oxidation of 3-phospho-D-glycerate to 3-phosphonooxypyruvate, the first step of the phosphorylated L-serine biosynthesis pathway. Also catalyzes the reversible oxidation of 2-hydroxyglutarate to 2-oxoglutarate.</text>
</comment>
<dbReference type="Pfam" id="PF02826">
    <property type="entry name" value="2-Hacid_dh_C"/>
    <property type="match status" value="1"/>
</dbReference>
<evidence type="ECO:0000256" key="10">
    <source>
        <dbReference type="ARBA" id="ARBA00048126"/>
    </source>
</evidence>
<dbReference type="Pfam" id="PF00389">
    <property type="entry name" value="2-Hacid_dh"/>
    <property type="match status" value="1"/>
</dbReference>
<evidence type="ECO:0000256" key="2">
    <source>
        <dbReference type="ARBA" id="ARBA00005216"/>
    </source>
</evidence>
<dbReference type="InterPro" id="IPR006139">
    <property type="entry name" value="D-isomer_2_OHA_DH_cat_dom"/>
</dbReference>
<dbReference type="EMBL" id="QRTC01000002">
    <property type="protein sequence ID" value="RGQ44281.1"/>
    <property type="molecule type" value="Genomic_DNA"/>
</dbReference>
<dbReference type="GO" id="GO:0051287">
    <property type="term" value="F:NAD binding"/>
    <property type="evidence" value="ECO:0007669"/>
    <property type="project" value="InterPro"/>
</dbReference>
<comment type="caution">
    <text evidence="14">The sequence shown here is derived from an EMBL/GenBank/DDBJ whole genome shotgun (WGS) entry which is preliminary data.</text>
</comment>
<protein>
    <recommendedName>
        <fullName evidence="6">D-3-phosphoglycerate dehydrogenase</fullName>
        <ecNumber evidence="4">1.1.1.399</ecNumber>
        <ecNumber evidence="5">1.1.1.95</ecNumber>
    </recommendedName>
    <alternativeName>
        <fullName evidence="9">2-oxoglutarate reductase</fullName>
    </alternativeName>
</protein>
<dbReference type="InterPro" id="IPR002912">
    <property type="entry name" value="ACT_dom"/>
</dbReference>
<evidence type="ECO:0000256" key="4">
    <source>
        <dbReference type="ARBA" id="ARBA00013001"/>
    </source>
</evidence>
<evidence type="ECO:0000256" key="7">
    <source>
        <dbReference type="ARBA" id="ARBA00023002"/>
    </source>
</evidence>
<dbReference type="InterPro" id="IPR036291">
    <property type="entry name" value="NAD(P)-bd_dom_sf"/>
</dbReference>